<accession>A0ABY7E1L3</accession>
<dbReference type="SUPFAM" id="SSF51197">
    <property type="entry name" value="Clavaminate synthase-like"/>
    <property type="match status" value="1"/>
</dbReference>
<dbReference type="InterPro" id="IPR027443">
    <property type="entry name" value="IPNS-like_sf"/>
</dbReference>
<dbReference type="InterPro" id="IPR007803">
    <property type="entry name" value="Asp/Arg/Pro-Hydrxlase"/>
</dbReference>
<organism evidence="5 6">
    <name type="scientific">Mya arenaria</name>
    <name type="common">Soft-shell clam</name>
    <dbReference type="NCBI Taxonomy" id="6604"/>
    <lineage>
        <taxon>Eukaryota</taxon>
        <taxon>Metazoa</taxon>
        <taxon>Spiralia</taxon>
        <taxon>Lophotrochozoa</taxon>
        <taxon>Mollusca</taxon>
        <taxon>Bivalvia</taxon>
        <taxon>Autobranchia</taxon>
        <taxon>Heteroconchia</taxon>
        <taxon>Euheterodonta</taxon>
        <taxon>Imparidentia</taxon>
        <taxon>Neoheterodontei</taxon>
        <taxon>Myida</taxon>
        <taxon>Myoidea</taxon>
        <taxon>Myidae</taxon>
        <taxon>Mya</taxon>
    </lineage>
</organism>
<comment type="similarity">
    <text evidence="1">Belongs to the aspartyl/asparaginyl beta-hydroxylase family.</text>
</comment>
<evidence type="ECO:0000256" key="1">
    <source>
        <dbReference type="ARBA" id="ARBA00007730"/>
    </source>
</evidence>
<evidence type="ECO:0000256" key="3">
    <source>
        <dbReference type="ARBA" id="ARBA00023002"/>
    </source>
</evidence>
<protein>
    <submittedName>
        <fullName evidence="5">ASPH2-like protein</fullName>
    </submittedName>
</protein>
<name>A0ABY7E1L3_MYAAR</name>
<dbReference type="Proteomes" id="UP001164746">
    <property type="component" value="Chromosome 4"/>
</dbReference>
<evidence type="ECO:0000256" key="2">
    <source>
        <dbReference type="ARBA" id="ARBA00022964"/>
    </source>
</evidence>
<dbReference type="EMBL" id="CP111015">
    <property type="protein sequence ID" value="WAR03890.1"/>
    <property type="molecule type" value="Genomic_DNA"/>
</dbReference>
<keyword evidence="6" id="KW-1185">Reference proteome</keyword>
<evidence type="ECO:0000313" key="5">
    <source>
        <dbReference type="EMBL" id="WAR03890.1"/>
    </source>
</evidence>
<proteinExistence type="inferred from homology"/>
<sequence>MLQHDKGMAIKNACLKWHHARSISNKVHAFMVGKLLWQELVAHVKYTPHTYRSRDLVLLIISVSIPLSITLRCKSCEWLLSVMNHSIDVPTFFGGFLLPGGCGDSKSLLLGLHILCMGCLPLGLLSTSFTLSTILLLGYVRYRGDEQQQPNVFYYRELQTVPVWQEIHLADCDMLENAFEDISNELLYLMRYSGGHWLRNMTPSGSWDVFPLINQGDVVQENAALCPETMTVIQALPSAMTRNVFGNVMFSVVKPGTIITEHYGPTNIRLRCHLGLNNVSPECQLTVGDHTLNWKKGKCLVFDDSFLHSVSHFGEEEDQESCNDGLLDSKKDALSAQKRFAFGERRAVLIVDLWHPALSIEERQAVDIVFASCTNL</sequence>
<dbReference type="PANTHER" id="PTHR46332">
    <property type="entry name" value="ASPARTATE BETA-HYDROXYLASE DOMAIN-CONTAINING PROTEIN 2"/>
    <property type="match status" value="1"/>
</dbReference>
<evidence type="ECO:0000259" key="4">
    <source>
        <dbReference type="Pfam" id="PF05118"/>
    </source>
</evidence>
<keyword evidence="3" id="KW-0560">Oxidoreductase</keyword>
<feature type="domain" description="Aspartyl/asparaginy/proline hydroxylase" evidence="4">
    <location>
        <begin position="177"/>
        <end position="316"/>
    </location>
</feature>
<dbReference type="Gene3D" id="2.60.120.330">
    <property type="entry name" value="B-lactam Antibiotic, Isopenicillin N Synthase, Chain"/>
    <property type="match status" value="1"/>
</dbReference>
<dbReference type="PANTHER" id="PTHR46332:SF5">
    <property type="entry name" value="ASPARTATE BETA-HYDROXYLASE DOMAIN CONTAINING 2"/>
    <property type="match status" value="1"/>
</dbReference>
<keyword evidence="2" id="KW-0223">Dioxygenase</keyword>
<dbReference type="InterPro" id="IPR051821">
    <property type="entry name" value="Asp/Asn_beta-hydroxylase"/>
</dbReference>
<gene>
    <name evidence="5" type="ORF">MAR_010448</name>
</gene>
<evidence type="ECO:0000313" key="6">
    <source>
        <dbReference type="Proteomes" id="UP001164746"/>
    </source>
</evidence>
<reference evidence="5" key="1">
    <citation type="submission" date="2022-11" db="EMBL/GenBank/DDBJ databases">
        <title>Centuries of genome instability and evolution in soft-shell clam transmissible cancer (bioRxiv).</title>
        <authorList>
            <person name="Hart S.F.M."/>
            <person name="Yonemitsu M.A."/>
            <person name="Giersch R.M."/>
            <person name="Beal B.F."/>
            <person name="Arriagada G."/>
            <person name="Davis B.W."/>
            <person name="Ostrander E.A."/>
            <person name="Goff S.P."/>
            <person name="Metzger M.J."/>
        </authorList>
    </citation>
    <scope>NUCLEOTIDE SEQUENCE</scope>
    <source>
        <strain evidence="5">MELC-2E11</strain>
        <tissue evidence="5">Siphon/mantle</tissue>
    </source>
</reference>
<dbReference type="Pfam" id="PF05118">
    <property type="entry name" value="Asp_Arg_Hydrox"/>
    <property type="match status" value="1"/>
</dbReference>